<dbReference type="EMBL" id="VUJU01014672">
    <property type="protein sequence ID" value="KAF0701571.1"/>
    <property type="molecule type" value="Genomic_DNA"/>
</dbReference>
<accession>A0A6G0VM90</accession>
<gene>
    <name evidence="1" type="ORF">FWK35_00031230</name>
</gene>
<dbReference type="GO" id="GO:0003676">
    <property type="term" value="F:nucleic acid binding"/>
    <property type="evidence" value="ECO:0007669"/>
    <property type="project" value="InterPro"/>
</dbReference>
<evidence type="ECO:0000313" key="2">
    <source>
        <dbReference type="Proteomes" id="UP000478052"/>
    </source>
</evidence>
<sequence length="251" mass="29813">MIFFCSRQKEMIINAYKSKLEANPKLAIREDRVDDFDKEAIRRKVHQFWVNRELPNLNKILSVVNEDDTLPDFALTSLWCLLKSMGFQFSKRGRNSALIENDDIRAWRRRYIRDIRKYREEGRPIYYLDETWVNVGDVAIRVWCDTTVQSSQAAFSTVFLPEQLTPPERENGSYKSKKNTNDYHNEMNGDSFRDWLEGVLPRLKDNTVIIMDNAPYHSVKLEKCPTSNWRKADIIQRLQHYRVMEKLLTKL</sequence>
<evidence type="ECO:0000313" key="1">
    <source>
        <dbReference type="EMBL" id="KAF0701571.1"/>
    </source>
</evidence>
<comment type="caution">
    <text evidence="1">The sequence shown here is derived from an EMBL/GenBank/DDBJ whole genome shotgun (WGS) entry which is preliminary data.</text>
</comment>
<dbReference type="InterPro" id="IPR036397">
    <property type="entry name" value="RNaseH_sf"/>
</dbReference>
<organism evidence="1 2">
    <name type="scientific">Aphis craccivora</name>
    <name type="common">Cowpea aphid</name>
    <dbReference type="NCBI Taxonomy" id="307492"/>
    <lineage>
        <taxon>Eukaryota</taxon>
        <taxon>Metazoa</taxon>
        <taxon>Ecdysozoa</taxon>
        <taxon>Arthropoda</taxon>
        <taxon>Hexapoda</taxon>
        <taxon>Insecta</taxon>
        <taxon>Pterygota</taxon>
        <taxon>Neoptera</taxon>
        <taxon>Paraneoptera</taxon>
        <taxon>Hemiptera</taxon>
        <taxon>Sternorrhyncha</taxon>
        <taxon>Aphidomorpha</taxon>
        <taxon>Aphidoidea</taxon>
        <taxon>Aphididae</taxon>
        <taxon>Aphidini</taxon>
        <taxon>Aphis</taxon>
        <taxon>Aphis</taxon>
    </lineage>
</organism>
<reference evidence="1 2" key="1">
    <citation type="submission" date="2019-08" db="EMBL/GenBank/DDBJ databases">
        <title>Whole genome of Aphis craccivora.</title>
        <authorList>
            <person name="Voronova N.V."/>
            <person name="Shulinski R.S."/>
            <person name="Bandarenka Y.V."/>
            <person name="Zhorov D.G."/>
            <person name="Warner D."/>
        </authorList>
    </citation>
    <scope>NUCLEOTIDE SEQUENCE [LARGE SCALE GENOMIC DNA]</scope>
    <source>
        <strain evidence="1">180601</strain>
        <tissue evidence="1">Whole Body</tissue>
    </source>
</reference>
<protein>
    <submittedName>
        <fullName evidence="1">DDE 3 domain-containing protein</fullName>
    </submittedName>
</protein>
<dbReference type="AlphaFoldDB" id="A0A6G0VM90"/>
<proteinExistence type="predicted"/>
<dbReference type="PANTHER" id="PTHR33939">
    <property type="entry name" value="PROTEIN CBG22215"/>
    <property type="match status" value="1"/>
</dbReference>
<dbReference type="Proteomes" id="UP000478052">
    <property type="component" value="Unassembled WGS sequence"/>
</dbReference>
<dbReference type="PANTHER" id="PTHR33939:SF1">
    <property type="entry name" value="DUF4371 DOMAIN-CONTAINING PROTEIN"/>
    <property type="match status" value="1"/>
</dbReference>
<dbReference type="OrthoDB" id="10039611at2759"/>
<keyword evidence="2" id="KW-1185">Reference proteome</keyword>
<dbReference type="Gene3D" id="3.30.420.10">
    <property type="entry name" value="Ribonuclease H-like superfamily/Ribonuclease H"/>
    <property type="match status" value="1"/>
</dbReference>
<name>A0A6G0VM90_APHCR</name>